<protein>
    <submittedName>
        <fullName evidence="2">Helix-turn-helix domain-containing protein</fullName>
    </submittedName>
</protein>
<sequence length="121" mass="13908">MIPKENVFGEFVREKRLALHKEDKNYSLRKVAMRIQVEPSYLSKVERGEQPPPSEAKIVLLAEDLGEDKDVLLALSGKVSSDIQEVIRKRPALFAQLIRDLKDMPDNAVLRIIREVRDGNW</sequence>
<dbReference type="Pfam" id="PF13560">
    <property type="entry name" value="HTH_31"/>
    <property type="match status" value="1"/>
</dbReference>
<proteinExistence type="predicted"/>
<evidence type="ECO:0000259" key="1">
    <source>
        <dbReference type="PROSITE" id="PS50943"/>
    </source>
</evidence>
<dbReference type="RefSeq" id="WP_073477596.1">
    <property type="nucleotide sequence ID" value="NZ_FQZU01000025.1"/>
</dbReference>
<name>A0A1M6SWB2_9BACT</name>
<dbReference type="SUPFAM" id="SSF47413">
    <property type="entry name" value="lambda repressor-like DNA-binding domains"/>
    <property type="match status" value="1"/>
</dbReference>
<dbReference type="SMART" id="SM00530">
    <property type="entry name" value="HTH_XRE"/>
    <property type="match status" value="1"/>
</dbReference>
<accession>A0A1M6SWB2</accession>
<gene>
    <name evidence="2" type="ORF">SAMN02745216_03551</name>
</gene>
<organism evidence="2 3">
    <name type="scientific">Desulfatibacillum alkenivorans DSM 16219</name>
    <dbReference type="NCBI Taxonomy" id="1121393"/>
    <lineage>
        <taxon>Bacteria</taxon>
        <taxon>Pseudomonadati</taxon>
        <taxon>Thermodesulfobacteriota</taxon>
        <taxon>Desulfobacteria</taxon>
        <taxon>Desulfobacterales</taxon>
        <taxon>Desulfatibacillaceae</taxon>
        <taxon>Desulfatibacillum</taxon>
    </lineage>
</organism>
<feature type="domain" description="HTH cro/C1-type" evidence="1">
    <location>
        <begin position="22"/>
        <end position="72"/>
    </location>
</feature>
<dbReference type="PROSITE" id="PS50943">
    <property type="entry name" value="HTH_CROC1"/>
    <property type="match status" value="1"/>
</dbReference>
<dbReference type="GO" id="GO:0003677">
    <property type="term" value="F:DNA binding"/>
    <property type="evidence" value="ECO:0007669"/>
    <property type="project" value="InterPro"/>
</dbReference>
<dbReference type="Proteomes" id="UP000183994">
    <property type="component" value="Unassembled WGS sequence"/>
</dbReference>
<dbReference type="EMBL" id="FQZU01000025">
    <property type="protein sequence ID" value="SHK49011.1"/>
    <property type="molecule type" value="Genomic_DNA"/>
</dbReference>
<dbReference type="InterPro" id="IPR010982">
    <property type="entry name" value="Lambda_DNA-bd_dom_sf"/>
</dbReference>
<evidence type="ECO:0000313" key="3">
    <source>
        <dbReference type="Proteomes" id="UP000183994"/>
    </source>
</evidence>
<dbReference type="CDD" id="cd00093">
    <property type="entry name" value="HTH_XRE"/>
    <property type="match status" value="1"/>
</dbReference>
<dbReference type="OrthoDB" id="9809730at2"/>
<dbReference type="AlphaFoldDB" id="A0A1M6SWB2"/>
<dbReference type="InterPro" id="IPR001387">
    <property type="entry name" value="Cro/C1-type_HTH"/>
</dbReference>
<dbReference type="STRING" id="1121393.SAMN02745216_03551"/>
<reference evidence="3" key="1">
    <citation type="submission" date="2016-11" db="EMBL/GenBank/DDBJ databases">
        <authorList>
            <person name="Varghese N."/>
            <person name="Submissions S."/>
        </authorList>
    </citation>
    <scope>NUCLEOTIDE SEQUENCE [LARGE SCALE GENOMIC DNA]</scope>
    <source>
        <strain evidence="3">DSM 16219</strain>
    </source>
</reference>
<keyword evidence="3" id="KW-1185">Reference proteome</keyword>
<evidence type="ECO:0000313" key="2">
    <source>
        <dbReference type="EMBL" id="SHK49011.1"/>
    </source>
</evidence>
<dbReference type="Gene3D" id="1.10.260.40">
    <property type="entry name" value="lambda repressor-like DNA-binding domains"/>
    <property type="match status" value="1"/>
</dbReference>